<evidence type="ECO:0000256" key="3">
    <source>
        <dbReference type="PROSITE-ProRule" id="PRU00169"/>
    </source>
</evidence>
<dbReference type="CDD" id="cd17535">
    <property type="entry name" value="REC_NarL-like"/>
    <property type="match status" value="1"/>
</dbReference>
<sequence length="212" mass="24195">MIKVIITDDHPLIREGIKNVIQGENDIEVIGEAQNGQEVMELLRKEIPHILLLDITMPGKNGLDLLKQINELYPNMRVLMLSNHPEKRFAVRALKAGAYGYLNKLSYSDELIKAIRRITSQNRKYITDDVAEQLASQVDITNGSLVHEKLSDREFQVLCMIASGQSVSEIAEEFSLSPQTIHTYRTRIKEKMNLDSNVEMTRYAIENDLIDK</sequence>
<protein>
    <submittedName>
        <fullName evidence="6">Two component transcriptional regulator, LuxR family</fullName>
    </submittedName>
</protein>
<dbReference type="InterPro" id="IPR001789">
    <property type="entry name" value="Sig_transdc_resp-reg_receiver"/>
</dbReference>
<evidence type="ECO:0000259" key="4">
    <source>
        <dbReference type="PROSITE" id="PS50043"/>
    </source>
</evidence>
<evidence type="ECO:0000256" key="1">
    <source>
        <dbReference type="ARBA" id="ARBA00022553"/>
    </source>
</evidence>
<feature type="domain" description="Response regulatory" evidence="5">
    <location>
        <begin position="3"/>
        <end position="119"/>
    </location>
</feature>
<evidence type="ECO:0000313" key="7">
    <source>
        <dbReference type="Proteomes" id="UP000184041"/>
    </source>
</evidence>
<dbReference type="SUPFAM" id="SSF46894">
    <property type="entry name" value="C-terminal effector domain of the bipartite response regulators"/>
    <property type="match status" value="1"/>
</dbReference>
<dbReference type="InterPro" id="IPR058245">
    <property type="entry name" value="NreC/VraR/RcsB-like_REC"/>
</dbReference>
<dbReference type="InterPro" id="IPR016032">
    <property type="entry name" value="Sig_transdc_resp-reg_C-effctor"/>
</dbReference>
<evidence type="ECO:0000259" key="5">
    <source>
        <dbReference type="PROSITE" id="PS50110"/>
    </source>
</evidence>
<dbReference type="SMART" id="SM00448">
    <property type="entry name" value="REC"/>
    <property type="match status" value="1"/>
</dbReference>
<dbReference type="SMART" id="SM00421">
    <property type="entry name" value="HTH_LUXR"/>
    <property type="match status" value="1"/>
</dbReference>
<organism evidence="6 7">
    <name type="scientific">Fodinibius roseus</name>
    <dbReference type="NCBI Taxonomy" id="1194090"/>
    <lineage>
        <taxon>Bacteria</taxon>
        <taxon>Pseudomonadati</taxon>
        <taxon>Balneolota</taxon>
        <taxon>Balneolia</taxon>
        <taxon>Balneolales</taxon>
        <taxon>Balneolaceae</taxon>
        <taxon>Fodinibius</taxon>
    </lineage>
</organism>
<dbReference type="InterPro" id="IPR039420">
    <property type="entry name" value="WalR-like"/>
</dbReference>
<dbReference type="PRINTS" id="PR00038">
    <property type="entry name" value="HTHLUXR"/>
</dbReference>
<dbReference type="InterPro" id="IPR011006">
    <property type="entry name" value="CheY-like_superfamily"/>
</dbReference>
<dbReference type="SUPFAM" id="SSF52172">
    <property type="entry name" value="CheY-like"/>
    <property type="match status" value="1"/>
</dbReference>
<feature type="modified residue" description="4-aspartylphosphate" evidence="3">
    <location>
        <position position="54"/>
    </location>
</feature>
<dbReference type="PROSITE" id="PS50110">
    <property type="entry name" value="RESPONSE_REGULATORY"/>
    <property type="match status" value="1"/>
</dbReference>
<dbReference type="InterPro" id="IPR000792">
    <property type="entry name" value="Tscrpt_reg_LuxR_C"/>
</dbReference>
<keyword evidence="2" id="KW-0238">DNA-binding</keyword>
<accession>A0A1M5ED40</accession>
<dbReference type="PROSITE" id="PS00622">
    <property type="entry name" value="HTH_LUXR_1"/>
    <property type="match status" value="1"/>
</dbReference>
<dbReference type="GO" id="GO:0006355">
    <property type="term" value="P:regulation of DNA-templated transcription"/>
    <property type="evidence" value="ECO:0007669"/>
    <property type="project" value="InterPro"/>
</dbReference>
<evidence type="ECO:0000256" key="2">
    <source>
        <dbReference type="ARBA" id="ARBA00023125"/>
    </source>
</evidence>
<dbReference type="Proteomes" id="UP000184041">
    <property type="component" value="Unassembled WGS sequence"/>
</dbReference>
<dbReference type="EMBL" id="FQUS01000013">
    <property type="protein sequence ID" value="SHF77115.1"/>
    <property type="molecule type" value="Genomic_DNA"/>
</dbReference>
<dbReference type="RefSeq" id="WP_073064730.1">
    <property type="nucleotide sequence ID" value="NZ_FQUS01000013.1"/>
</dbReference>
<keyword evidence="1 3" id="KW-0597">Phosphoprotein</keyword>
<dbReference type="OrthoDB" id="1013073at2"/>
<evidence type="ECO:0000313" key="6">
    <source>
        <dbReference type="EMBL" id="SHF77115.1"/>
    </source>
</evidence>
<dbReference type="PANTHER" id="PTHR43214:SF43">
    <property type="entry name" value="TWO-COMPONENT RESPONSE REGULATOR"/>
    <property type="match status" value="1"/>
</dbReference>
<dbReference type="CDD" id="cd06170">
    <property type="entry name" value="LuxR_C_like"/>
    <property type="match status" value="1"/>
</dbReference>
<dbReference type="Gene3D" id="3.40.50.2300">
    <property type="match status" value="1"/>
</dbReference>
<name>A0A1M5ED40_9BACT</name>
<proteinExistence type="predicted"/>
<dbReference type="GO" id="GO:0000160">
    <property type="term" value="P:phosphorelay signal transduction system"/>
    <property type="evidence" value="ECO:0007669"/>
    <property type="project" value="InterPro"/>
</dbReference>
<dbReference type="AlphaFoldDB" id="A0A1M5ED40"/>
<feature type="domain" description="HTH luxR-type" evidence="4">
    <location>
        <begin position="141"/>
        <end position="208"/>
    </location>
</feature>
<dbReference type="PANTHER" id="PTHR43214">
    <property type="entry name" value="TWO-COMPONENT RESPONSE REGULATOR"/>
    <property type="match status" value="1"/>
</dbReference>
<dbReference type="Pfam" id="PF00072">
    <property type="entry name" value="Response_reg"/>
    <property type="match status" value="1"/>
</dbReference>
<gene>
    <name evidence="6" type="ORF">SAMN05443144_11323</name>
</gene>
<dbReference type="GO" id="GO:0003677">
    <property type="term" value="F:DNA binding"/>
    <property type="evidence" value="ECO:0007669"/>
    <property type="project" value="UniProtKB-KW"/>
</dbReference>
<dbReference type="Pfam" id="PF00196">
    <property type="entry name" value="GerE"/>
    <property type="match status" value="1"/>
</dbReference>
<dbReference type="STRING" id="1194090.SAMN05443144_11323"/>
<reference evidence="6 7" key="1">
    <citation type="submission" date="2016-11" db="EMBL/GenBank/DDBJ databases">
        <authorList>
            <person name="Jaros S."/>
            <person name="Januszkiewicz K."/>
            <person name="Wedrychowicz H."/>
        </authorList>
    </citation>
    <scope>NUCLEOTIDE SEQUENCE [LARGE SCALE GENOMIC DNA]</scope>
    <source>
        <strain evidence="6 7">DSM 21986</strain>
    </source>
</reference>
<keyword evidence="7" id="KW-1185">Reference proteome</keyword>
<dbReference type="PROSITE" id="PS50043">
    <property type="entry name" value="HTH_LUXR_2"/>
    <property type="match status" value="1"/>
</dbReference>